<organism evidence="3">
    <name type="scientific">Drosophila sechellia</name>
    <name type="common">Fruit fly</name>
    <dbReference type="NCBI Taxonomy" id="7238"/>
    <lineage>
        <taxon>Eukaryota</taxon>
        <taxon>Metazoa</taxon>
        <taxon>Ecdysozoa</taxon>
        <taxon>Arthropoda</taxon>
        <taxon>Hexapoda</taxon>
        <taxon>Insecta</taxon>
        <taxon>Pterygota</taxon>
        <taxon>Neoptera</taxon>
        <taxon>Endopterygota</taxon>
        <taxon>Diptera</taxon>
        <taxon>Brachycera</taxon>
        <taxon>Muscomorpha</taxon>
        <taxon>Ephydroidea</taxon>
        <taxon>Drosophilidae</taxon>
        <taxon>Drosophila</taxon>
        <taxon>Sophophora</taxon>
    </lineage>
</organism>
<dbReference type="HOGENOM" id="CLU_2123639_0_0_1"/>
<protein>
    <submittedName>
        <fullName evidence="2">GM19810</fullName>
    </submittedName>
</protein>
<evidence type="ECO:0000313" key="3">
    <source>
        <dbReference type="Proteomes" id="UP000001292"/>
    </source>
</evidence>
<evidence type="ECO:0000256" key="1">
    <source>
        <dbReference type="SAM" id="MobiDB-lite"/>
    </source>
</evidence>
<evidence type="ECO:0000313" key="2">
    <source>
        <dbReference type="EMBL" id="EDW48650.1"/>
    </source>
</evidence>
<proteinExistence type="predicted"/>
<dbReference type="Proteomes" id="UP000001292">
    <property type="component" value="Unassembled WGS sequence"/>
</dbReference>
<dbReference type="EMBL" id="CH480816">
    <property type="protein sequence ID" value="EDW48650.1"/>
    <property type="molecule type" value="Genomic_DNA"/>
</dbReference>
<keyword evidence="3" id="KW-1185">Reference proteome</keyword>
<gene>
    <name evidence="2" type="primary">Dsec\GM19810</name>
    <name evidence="2" type="ORF">Dsec_GM19810</name>
</gene>
<accession>B4HPT2</accession>
<feature type="region of interest" description="Disordered" evidence="1">
    <location>
        <begin position="55"/>
        <end position="79"/>
    </location>
</feature>
<sequence>MANRRCDFRSFCGATERIRNAGEKCLEEPQWAGVSTPSVAITSVLTWHYPLLIPDFRPQPSPEPEPDPDPSPDFRPPQTPIFMAVDAAQLRWSAGGRIFPRAANLADSSIRIST</sequence>
<dbReference type="AlphaFoldDB" id="B4HPT2"/>
<reference evidence="2 3" key="1">
    <citation type="journal article" date="2007" name="Nature">
        <title>Evolution of genes and genomes on the Drosophila phylogeny.</title>
        <authorList>
            <consortium name="Drosophila 12 Genomes Consortium"/>
            <person name="Clark A.G."/>
            <person name="Eisen M.B."/>
            <person name="Smith D.R."/>
            <person name="Bergman C.M."/>
            <person name="Oliver B."/>
            <person name="Markow T.A."/>
            <person name="Kaufman T.C."/>
            <person name="Kellis M."/>
            <person name="Gelbart W."/>
            <person name="Iyer V.N."/>
            <person name="Pollard D.A."/>
            <person name="Sackton T.B."/>
            <person name="Larracuente A.M."/>
            <person name="Singh N.D."/>
            <person name="Abad J.P."/>
            <person name="Abt D.N."/>
            <person name="Adryan B."/>
            <person name="Aguade M."/>
            <person name="Akashi H."/>
            <person name="Anderson W.W."/>
            <person name="Aquadro C.F."/>
            <person name="Ardell D.H."/>
            <person name="Arguello R."/>
            <person name="Artieri C.G."/>
            <person name="Barbash D.A."/>
            <person name="Barker D."/>
            <person name="Barsanti P."/>
            <person name="Batterham P."/>
            <person name="Batzoglou S."/>
            <person name="Begun D."/>
            <person name="Bhutkar A."/>
            <person name="Blanco E."/>
            <person name="Bosak S.A."/>
            <person name="Bradley R.K."/>
            <person name="Brand A.D."/>
            <person name="Brent M.R."/>
            <person name="Brooks A.N."/>
            <person name="Brown R.H."/>
            <person name="Butlin R.K."/>
            <person name="Caggese C."/>
            <person name="Calvi B.R."/>
            <person name="Bernardo de Carvalho A."/>
            <person name="Caspi A."/>
            <person name="Castrezana S."/>
            <person name="Celniker S.E."/>
            <person name="Chang J.L."/>
            <person name="Chapple C."/>
            <person name="Chatterji S."/>
            <person name="Chinwalla A."/>
            <person name="Civetta A."/>
            <person name="Clifton S.W."/>
            <person name="Comeron J.M."/>
            <person name="Costello J.C."/>
            <person name="Coyne J.A."/>
            <person name="Daub J."/>
            <person name="David R.G."/>
            <person name="Delcher A.L."/>
            <person name="Delehaunty K."/>
            <person name="Do C.B."/>
            <person name="Ebling H."/>
            <person name="Edwards K."/>
            <person name="Eickbush T."/>
            <person name="Evans J.D."/>
            <person name="Filipski A."/>
            <person name="Findeiss S."/>
            <person name="Freyhult E."/>
            <person name="Fulton L."/>
            <person name="Fulton R."/>
            <person name="Garcia A.C."/>
            <person name="Gardiner A."/>
            <person name="Garfield D.A."/>
            <person name="Garvin B.E."/>
            <person name="Gibson G."/>
            <person name="Gilbert D."/>
            <person name="Gnerre S."/>
            <person name="Godfrey J."/>
            <person name="Good R."/>
            <person name="Gotea V."/>
            <person name="Gravely B."/>
            <person name="Greenberg A.J."/>
            <person name="Griffiths-Jones S."/>
            <person name="Gross S."/>
            <person name="Guigo R."/>
            <person name="Gustafson E.A."/>
            <person name="Haerty W."/>
            <person name="Hahn M.W."/>
            <person name="Halligan D.L."/>
            <person name="Halpern A.L."/>
            <person name="Halter G.M."/>
            <person name="Han M.V."/>
            <person name="Heger A."/>
            <person name="Hillier L."/>
            <person name="Hinrichs A.S."/>
            <person name="Holmes I."/>
            <person name="Hoskins R.A."/>
            <person name="Hubisz M.J."/>
            <person name="Hultmark D."/>
            <person name="Huntley M.A."/>
            <person name="Jaffe D.B."/>
            <person name="Jagadeeshan S."/>
            <person name="Jeck W.R."/>
            <person name="Johnson J."/>
            <person name="Jones C.D."/>
            <person name="Jordan W.C."/>
            <person name="Karpen G.H."/>
            <person name="Kataoka E."/>
            <person name="Keightley P.D."/>
            <person name="Kheradpour P."/>
            <person name="Kirkness E.F."/>
            <person name="Koerich L.B."/>
            <person name="Kristiansen K."/>
            <person name="Kudrna D."/>
            <person name="Kulathinal R.J."/>
            <person name="Kumar S."/>
            <person name="Kwok R."/>
            <person name="Lander E."/>
            <person name="Langley C.H."/>
            <person name="Lapoint R."/>
            <person name="Lazzaro B.P."/>
            <person name="Lee S.J."/>
            <person name="Levesque L."/>
            <person name="Li R."/>
            <person name="Lin C.F."/>
            <person name="Lin M.F."/>
            <person name="Lindblad-Toh K."/>
            <person name="Llopart A."/>
            <person name="Long M."/>
            <person name="Low L."/>
            <person name="Lozovsky E."/>
            <person name="Lu J."/>
            <person name="Luo M."/>
            <person name="Machado C.A."/>
            <person name="Makalowski W."/>
            <person name="Marzo M."/>
            <person name="Matsuda M."/>
            <person name="Matzkin L."/>
            <person name="McAllister B."/>
            <person name="McBride C.S."/>
            <person name="McKernan B."/>
            <person name="McKernan K."/>
            <person name="Mendez-Lago M."/>
            <person name="Minx P."/>
            <person name="Mollenhauer M.U."/>
            <person name="Montooth K."/>
            <person name="Mount S.M."/>
            <person name="Mu X."/>
            <person name="Myers E."/>
            <person name="Negre B."/>
            <person name="Newfeld S."/>
            <person name="Nielsen R."/>
            <person name="Noor M.A."/>
            <person name="O'Grady P."/>
            <person name="Pachter L."/>
            <person name="Papaceit M."/>
            <person name="Parisi M.J."/>
            <person name="Parisi M."/>
            <person name="Parts L."/>
            <person name="Pedersen J.S."/>
            <person name="Pesole G."/>
            <person name="Phillippy A.M."/>
            <person name="Ponting C.P."/>
            <person name="Pop M."/>
            <person name="Porcelli D."/>
            <person name="Powell J.R."/>
            <person name="Prohaska S."/>
            <person name="Pruitt K."/>
            <person name="Puig M."/>
            <person name="Quesneville H."/>
            <person name="Ram K.R."/>
            <person name="Rand D."/>
            <person name="Rasmussen M.D."/>
            <person name="Reed L.K."/>
            <person name="Reenan R."/>
            <person name="Reily A."/>
            <person name="Remington K.A."/>
            <person name="Rieger T.T."/>
            <person name="Ritchie M.G."/>
            <person name="Robin C."/>
            <person name="Rogers Y.H."/>
            <person name="Rohde C."/>
            <person name="Rozas J."/>
            <person name="Rubenfield M.J."/>
            <person name="Ruiz A."/>
            <person name="Russo S."/>
            <person name="Salzberg S.L."/>
            <person name="Sanchez-Gracia A."/>
            <person name="Saranga D.J."/>
            <person name="Sato H."/>
            <person name="Schaeffer S.W."/>
            <person name="Schatz M.C."/>
            <person name="Schlenke T."/>
            <person name="Schwartz R."/>
            <person name="Segarra C."/>
            <person name="Singh R.S."/>
            <person name="Sirot L."/>
            <person name="Sirota M."/>
            <person name="Sisneros N.B."/>
            <person name="Smith C.D."/>
            <person name="Smith T.F."/>
            <person name="Spieth J."/>
            <person name="Stage D.E."/>
            <person name="Stark A."/>
            <person name="Stephan W."/>
            <person name="Strausberg R.L."/>
            <person name="Strempel S."/>
            <person name="Sturgill D."/>
            <person name="Sutton G."/>
            <person name="Sutton G.G."/>
            <person name="Tao W."/>
            <person name="Teichmann S."/>
            <person name="Tobari Y.N."/>
            <person name="Tomimura Y."/>
            <person name="Tsolas J.M."/>
            <person name="Valente V.L."/>
            <person name="Venter E."/>
            <person name="Venter J.C."/>
            <person name="Vicario S."/>
            <person name="Vieira F.G."/>
            <person name="Vilella A.J."/>
            <person name="Villasante A."/>
            <person name="Walenz B."/>
            <person name="Wang J."/>
            <person name="Wasserman M."/>
            <person name="Watts T."/>
            <person name="Wilson D."/>
            <person name="Wilson R.K."/>
            <person name="Wing R.A."/>
            <person name="Wolfner M.F."/>
            <person name="Wong A."/>
            <person name="Wong G.K."/>
            <person name="Wu C.I."/>
            <person name="Wu G."/>
            <person name="Yamamoto D."/>
            <person name="Yang H.P."/>
            <person name="Yang S.P."/>
            <person name="Yorke J.A."/>
            <person name="Yoshida K."/>
            <person name="Zdobnov E."/>
            <person name="Zhang P."/>
            <person name="Zhang Y."/>
            <person name="Zimin A.V."/>
            <person name="Baldwin J."/>
            <person name="Abdouelleil A."/>
            <person name="Abdulkadir J."/>
            <person name="Abebe A."/>
            <person name="Abera B."/>
            <person name="Abreu J."/>
            <person name="Acer S.C."/>
            <person name="Aftuck L."/>
            <person name="Alexander A."/>
            <person name="An P."/>
            <person name="Anderson E."/>
            <person name="Anderson S."/>
            <person name="Arachi H."/>
            <person name="Azer M."/>
            <person name="Bachantsang P."/>
            <person name="Barry A."/>
            <person name="Bayul T."/>
            <person name="Berlin A."/>
            <person name="Bessette D."/>
            <person name="Bloom T."/>
            <person name="Blye J."/>
            <person name="Boguslavskiy L."/>
            <person name="Bonnet C."/>
            <person name="Boukhgalter B."/>
            <person name="Bourzgui I."/>
            <person name="Brown A."/>
            <person name="Cahill P."/>
            <person name="Channer S."/>
            <person name="Cheshatsang Y."/>
            <person name="Chuda L."/>
            <person name="Citroen M."/>
            <person name="Collymore A."/>
            <person name="Cooke P."/>
            <person name="Costello M."/>
            <person name="D'Aco K."/>
            <person name="Daza R."/>
            <person name="De Haan G."/>
            <person name="DeGray S."/>
            <person name="DeMaso C."/>
            <person name="Dhargay N."/>
            <person name="Dooley K."/>
            <person name="Dooley E."/>
            <person name="Doricent M."/>
            <person name="Dorje P."/>
            <person name="Dorjee K."/>
            <person name="Dupes A."/>
            <person name="Elong R."/>
            <person name="Falk J."/>
            <person name="Farina A."/>
            <person name="Faro S."/>
            <person name="Ferguson D."/>
            <person name="Fisher S."/>
            <person name="Foley C.D."/>
            <person name="Franke A."/>
            <person name="Friedrich D."/>
            <person name="Gadbois L."/>
            <person name="Gearin G."/>
            <person name="Gearin C.R."/>
            <person name="Giannoukos G."/>
            <person name="Goode T."/>
            <person name="Graham J."/>
            <person name="Grandbois E."/>
            <person name="Grewal S."/>
            <person name="Gyaltsen K."/>
            <person name="Hafez N."/>
            <person name="Hagos B."/>
            <person name="Hall J."/>
            <person name="Henson C."/>
            <person name="Hollinger A."/>
            <person name="Honan T."/>
            <person name="Huard M.D."/>
            <person name="Hughes L."/>
            <person name="Hurhula B."/>
            <person name="Husby M.E."/>
            <person name="Kamat A."/>
            <person name="Kanga B."/>
            <person name="Kashin S."/>
            <person name="Khazanovich D."/>
            <person name="Kisner P."/>
            <person name="Lance K."/>
            <person name="Lara M."/>
            <person name="Lee W."/>
            <person name="Lennon N."/>
            <person name="Letendre F."/>
            <person name="LeVine R."/>
            <person name="Lipovsky A."/>
            <person name="Liu X."/>
            <person name="Liu J."/>
            <person name="Liu S."/>
            <person name="Lokyitsang T."/>
            <person name="Lokyitsang Y."/>
            <person name="Lubonja R."/>
            <person name="Lui A."/>
            <person name="MacDonald P."/>
            <person name="Magnisalis V."/>
            <person name="Maru K."/>
            <person name="Matthews C."/>
            <person name="McCusker W."/>
            <person name="McDonough S."/>
            <person name="Mehta T."/>
            <person name="Meldrim J."/>
            <person name="Meneus L."/>
            <person name="Mihai O."/>
            <person name="Mihalev A."/>
            <person name="Mihova T."/>
            <person name="Mittelman R."/>
            <person name="Mlenga V."/>
            <person name="Montmayeur A."/>
            <person name="Mulrain L."/>
            <person name="Navidi A."/>
            <person name="Naylor J."/>
            <person name="Negash T."/>
            <person name="Nguyen T."/>
            <person name="Nguyen N."/>
            <person name="Nicol R."/>
            <person name="Norbu C."/>
            <person name="Norbu N."/>
            <person name="Novod N."/>
            <person name="O'Neill B."/>
            <person name="Osman S."/>
            <person name="Markiewicz E."/>
            <person name="Oyono O.L."/>
            <person name="Patti C."/>
            <person name="Phunkhang P."/>
            <person name="Pierre F."/>
            <person name="Priest M."/>
            <person name="Raghuraman S."/>
            <person name="Rege F."/>
            <person name="Reyes R."/>
            <person name="Rise C."/>
            <person name="Rogov P."/>
            <person name="Ross K."/>
            <person name="Ryan E."/>
            <person name="Settipalli S."/>
            <person name="Shea T."/>
            <person name="Sherpa N."/>
            <person name="Shi L."/>
            <person name="Shih D."/>
            <person name="Sparrow T."/>
            <person name="Spaulding J."/>
            <person name="Stalker J."/>
            <person name="Stange-Thomann N."/>
            <person name="Stavropoulos S."/>
            <person name="Stone C."/>
            <person name="Strader C."/>
            <person name="Tesfaye S."/>
            <person name="Thomson T."/>
            <person name="Thoulutsang Y."/>
            <person name="Thoulutsang D."/>
            <person name="Topham K."/>
            <person name="Topping I."/>
            <person name="Tsamla T."/>
            <person name="Vassiliev H."/>
            <person name="Vo A."/>
            <person name="Wangchuk T."/>
            <person name="Wangdi T."/>
            <person name="Weiand M."/>
            <person name="Wilkinson J."/>
            <person name="Wilson A."/>
            <person name="Yadav S."/>
            <person name="Young G."/>
            <person name="Yu Q."/>
            <person name="Zembek L."/>
            <person name="Zhong D."/>
            <person name="Zimmer A."/>
            <person name="Zwirko Z."/>
            <person name="Jaffe D.B."/>
            <person name="Alvarez P."/>
            <person name="Brockman W."/>
            <person name="Butler J."/>
            <person name="Chin C."/>
            <person name="Gnerre S."/>
            <person name="Grabherr M."/>
            <person name="Kleber M."/>
            <person name="Mauceli E."/>
            <person name="MacCallum I."/>
        </authorList>
    </citation>
    <scope>NUCLEOTIDE SEQUENCE [LARGE SCALE GENOMIC DNA]</scope>
    <source>
        <strain evidence="3">Rob3c / Tucson 14021-0248.25</strain>
    </source>
</reference>
<name>B4HPT2_DROSE</name>